<keyword evidence="3" id="KW-1003">Cell membrane</keyword>
<evidence type="ECO:0000256" key="6">
    <source>
        <dbReference type="ARBA" id="ARBA00022989"/>
    </source>
</evidence>
<dbReference type="RefSeq" id="WP_012675955.1">
    <property type="nucleotide sequence ID" value="NC_012440.1"/>
</dbReference>
<gene>
    <name evidence="9" type="ordered locus">PERMA_1108</name>
</gene>
<feature type="transmembrane region" description="Helical" evidence="8">
    <location>
        <begin position="189"/>
        <end position="207"/>
    </location>
</feature>
<evidence type="ECO:0000256" key="8">
    <source>
        <dbReference type="SAM" id="Phobius"/>
    </source>
</evidence>
<dbReference type="Pfam" id="PF02535">
    <property type="entry name" value="Zip"/>
    <property type="match status" value="1"/>
</dbReference>
<dbReference type="EMBL" id="CP001230">
    <property type="protein sequence ID" value="ACO03716.1"/>
    <property type="molecule type" value="Genomic_DNA"/>
</dbReference>
<dbReference type="GO" id="GO:0005886">
    <property type="term" value="C:plasma membrane"/>
    <property type="evidence" value="ECO:0007669"/>
    <property type="project" value="UniProtKB-SubCell"/>
</dbReference>
<dbReference type="AlphaFoldDB" id="C0QQE9"/>
<evidence type="ECO:0000256" key="3">
    <source>
        <dbReference type="ARBA" id="ARBA00022475"/>
    </source>
</evidence>
<feature type="transmembrane region" description="Helical" evidence="8">
    <location>
        <begin position="25"/>
        <end position="45"/>
    </location>
</feature>
<dbReference type="KEGG" id="pmx:PERMA_1108"/>
<keyword evidence="6 8" id="KW-1133">Transmembrane helix</keyword>
<sequence length="212" mass="22691">MLAASFFSLLNPSIEILEKNISESYLVALITSGGFLLGAVLFWFVDKTVPEDYFMRFSPEILDRKDSKKIWIFVLAITVHNFPEGMSSALGFMTGDIGKGIALASGIGIQNMPEGLAVAVALIAKGFSKRKAVLIALISGLVEPVGGLTGLVVFGLSDIILPVGLAFAAGAMVFVISKEIIPETHRRGFEIEATTGLIVGFILMMFLDLTFG</sequence>
<evidence type="ECO:0000313" key="9">
    <source>
        <dbReference type="EMBL" id="ACO03716.1"/>
    </source>
</evidence>
<keyword evidence="7 8" id="KW-0472">Membrane</keyword>
<dbReference type="STRING" id="123214.PERMA_1108"/>
<proteinExistence type="inferred from homology"/>
<dbReference type="InterPro" id="IPR003689">
    <property type="entry name" value="ZIP"/>
</dbReference>
<dbReference type="PANTHER" id="PTHR11040:SF211">
    <property type="entry name" value="ZINC TRANSPORTER ZIP11"/>
    <property type="match status" value="1"/>
</dbReference>
<evidence type="ECO:0000256" key="7">
    <source>
        <dbReference type="ARBA" id="ARBA00023136"/>
    </source>
</evidence>
<keyword evidence="4 8" id="KW-0812">Transmembrane</keyword>
<evidence type="ECO:0000256" key="1">
    <source>
        <dbReference type="ARBA" id="ARBA00004651"/>
    </source>
</evidence>
<dbReference type="PaxDb" id="123214-PERMA_1108"/>
<keyword evidence="5" id="KW-0862">Zinc</keyword>
<feature type="transmembrane region" description="Helical" evidence="8">
    <location>
        <begin position="159"/>
        <end position="177"/>
    </location>
</feature>
<dbReference type="GO" id="GO:0005385">
    <property type="term" value="F:zinc ion transmembrane transporter activity"/>
    <property type="evidence" value="ECO:0007669"/>
    <property type="project" value="TreeGrafter"/>
</dbReference>
<dbReference type="HOGENOM" id="CLU_015114_1_2_0"/>
<dbReference type="PANTHER" id="PTHR11040">
    <property type="entry name" value="ZINC/IRON TRANSPORTER"/>
    <property type="match status" value="1"/>
</dbReference>
<dbReference type="Proteomes" id="UP000001366">
    <property type="component" value="Chromosome"/>
</dbReference>
<evidence type="ECO:0000256" key="5">
    <source>
        <dbReference type="ARBA" id="ARBA00022833"/>
    </source>
</evidence>
<feature type="transmembrane region" description="Helical" evidence="8">
    <location>
        <begin position="132"/>
        <end position="153"/>
    </location>
</feature>
<protein>
    <submittedName>
        <fullName evidence="9">GufA protein</fullName>
    </submittedName>
</protein>
<name>C0QQE9_PERMH</name>
<evidence type="ECO:0000313" key="10">
    <source>
        <dbReference type="Proteomes" id="UP000001366"/>
    </source>
</evidence>
<evidence type="ECO:0000256" key="2">
    <source>
        <dbReference type="ARBA" id="ARBA00006939"/>
    </source>
</evidence>
<accession>C0QQE9</accession>
<keyword evidence="10" id="KW-1185">Reference proteome</keyword>
<evidence type="ECO:0000256" key="4">
    <source>
        <dbReference type="ARBA" id="ARBA00022692"/>
    </source>
</evidence>
<organism evidence="9 10">
    <name type="scientific">Persephonella marina (strain DSM 14350 / EX-H1)</name>
    <dbReference type="NCBI Taxonomy" id="123214"/>
    <lineage>
        <taxon>Bacteria</taxon>
        <taxon>Pseudomonadati</taxon>
        <taxon>Aquificota</taxon>
        <taxon>Aquificia</taxon>
        <taxon>Aquificales</taxon>
        <taxon>Hydrogenothermaceae</taxon>
        <taxon>Persephonella</taxon>
    </lineage>
</organism>
<dbReference type="eggNOG" id="COG0428">
    <property type="taxonomic scope" value="Bacteria"/>
</dbReference>
<reference evidence="9 10" key="1">
    <citation type="journal article" date="2009" name="J. Bacteriol.">
        <title>Complete and draft genome sequences of six members of the Aquificales.</title>
        <authorList>
            <person name="Reysenbach A.L."/>
            <person name="Hamamura N."/>
            <person name="Podar M."/>
            <person name="Griffiths E."/>
            <person name="Ferreira S."/>
            <person name="Hochstein R."/>
            <person name="Heidelberg J."/>
            <person name="Johnson J."/>
            <person name="Mead D."/>
            <person name="Pohorille A."/>
            <person name="Sarmiento M."/>
            <person name="Schweighofer K."/>
            <person name="Seshadri R."/>
            <person name="Voytek M.A."/>
        </authorList>
    </citation>
    <scope>NUCLEOTIDE SEQUENCE [LARGE SCALE GENOMIC DNA]</scope>
    <source>
        <strain evidence="10">DSM 14350 / EX-H1</strain>
    </source>
</reference>
<comment type="similarity">
    <text evidence="2">Belongs to the ZIP transporter (TC 2.A.5) family.</text>
</comment>
<comment type="subcellular location">
    <subcellularLocation>
        <location evidence="1">Cell membrane</location>
        <topology evidence="1">Multi-pass membrane protein</topology>
    </subcellularLocation>
</comment>